<dbReference type="InterPro" id="IPR029062">
    <property type="entry name" value="Class_I_gatase-like"/>
</dbReference>
<evidence type="ECO:0000256" key="2">
    <source>
        <dbReference type="ARBA" id="ARBA00023163"/>
    </source>
</evidence>
<gene>
    <name evidence="4" type="ORF">H0241_07390</name>
</gene>
<comment type="caution">
    <text evidence="4">The sequence shown here is derived from an EMBL/GenBank/DDBJ whole genome shotgun (WGS) entry which is preliminary data.</text>
</comment>
<dbReference type="GO" id="GO:0043565">
    <property type="term" value="F:sequence-specific DNA binding"/>
    <property type="evidence" value="ECO:0007669"/>
    <property type="project" value="InterPro"/>
</dbReference>
<evidence type="ECO:0000313" key="5">
    <source>
        <dbReference type="Proteomes" id="UP000558284"/>
    </source>
</evidence>
<feature type="domain" description="HTH araC/xylS-type" evidence="3">
    <location>
        <begin position="228"/>
        <end position="326"/>
    </location>
</feature>
<dbReference type="EMBL" id="JACDTY010000002">
    <property type="protein sequence ID" value="MBA1140080.1"/>
    <property type="molecule type" value="Genomic_DNA"/>
</dbReference>
<dbReference type="SUPFAM" id="SSF52317">
    <property type="entry name" value="Class I glutamine amidotransferase-like"/>
    <property type="match status" value="1"/>
</dbReference>
<evidence type="ECO:0000313" key="4">
    <source>
        <dbReference type="EMBL" id="MBA1140080.1"/>
    </source>
</evidence>
<organism evidence="4 5">
    <name type="scientific">Mesorhizobium neociceri</name>
    <dbReference type="NCBI Taxonomy" id="1307853"/>
    <lineage>
        <taxon>Bacteria</taxon>
        <taxon>Pseudomonadati</taxon>
        <taxon>Pseudomonadota</taxon>
        <taxon>Alphaproteobacteria</taxon>
        <taxon>Hyphomicrobiales</taxon>
        <taxon>Phyllobacteriaceae</taxon>
        <taxon>Mesorhizobium</taxon>
    </lineage>
</organism>
<keyword evidence="5" id="KW-1185">Reference proteome</keyword>
<keyword evidence="2" id="KW-0804">Transcription</keyword>
<evidence type="ECO:0000256" key="1">
    <source>
        <dbReference type="ARBA" id="ARBA00023015"/>
    </source>
</evidence>
<dbReference type="PANTHER" id="PTHR43130">
    <property type="entry name" value="ARAC-FAMILY TRANSCRIPTIONAL REGULATOR"/>
    <property type="match status" value="1"/>
</dbReference>
<name>A0A838B3N4_9HYPH</name>
<dbReference type="GO" id="GO:0003700">
    <property type="term" value="F:DNA-binding transcription factor activity"/>
    <property type="evidence" value="ECO:0007669"/>
    <property type="project" value="InterPro"/>
</dbReference>
<dbReference type="Gene3D" id="3.40.50.880">
    <property type="match status" value="1"/>
</dbReference>
<dbReference type="PROSITE" id="PS01124">
    <property type="entry name" value="HTH_ARAC_FAMILY_2"/>
    <property type="match status" value="1"/>
</dbReference>
<accession>A0A838B3N4</accession>
<keyword evidence="1" id="KW-0805">Transcription regulation</keyword>
<dbReference type="PANTHER" id="PTHR43130:SF3">
    <property type="entry name" value="HTH-TYPE TRANSCRIPTIONAL REGULATOR RV1931C"/>
    <property type="match status" value="1"/>
</dbReference>
<dbReference type="SMART" id="SM00342">
    <property type="entry name" value="HTH_ARAC"/>
    <property type="match status" value="1"/>
</dbReference>
<protein>
    <submittedName>
        <fullName evidence="4">GlxA family transcriptional regulator</fullName>
    </submittedName>
</protein>
<evidence type="ECO:0000259" key="3">
    <source>
        <dbReference type="PROSITE" id="PS01124"/>
    </source>
</evidence>
<dbReference type="SUPFAM" id="SSF46689">
    <property type="entry name" value="Homeodomain-like"/>
    <property type="match status" value="2"/>
</dbReference>
<dbReference type="RefSeq" id="WP_181056733.1">
    <property type="nucleotide sequence ID" value="NZ_JACDTY010000002.1"/>
</dbReference>
<dbReference type="InterPro" id="IPR018060">
    <property type="entry name" value="HTH_AraC"/>
</dbReference>
<sequence>MIKSEKPTIFRSERSPLKVTLLVFSGSSIMCVASAVDPLRAANRISGETLFDFKLVSVTGEAPVTTCGLPVAVSGRFDAAEPTDVLVVVAGFGTQNYATSALLSGLRRAARAARACGGVEAGTWLVARAGLLEGRSATTHWEDMEDFSSAFPGVDVRPDRYVIDGPVFTSGGASPTFDLMLHLIRTRLGMAVALDVASVFIYDQARAATDAQPLVSLGRLDGYDPRLAQAIRLMESHVDQPLTIDAVAKRAGVTARTLESIFRKSIGETPGAYYLRLRLGAARRLVVDTRIAMADIAGRTGFSSAAAFSRAFSRAFGEAPVRLRRG</sequence>
<dbReference type="InterPro" id="IPR052158">
    <property type="entry name" value="INH-QAR"/>
</dbReference>
<reference evidence="4 5" key="1">
    <citation type="submission" date="2020-07" db="EMBL/GenBank/DDBJ databases">
        <title>Definition of the novel symbiovar canariense within Mesorhizobium novociceri, a new species of genus Mesorhizobium nodulating Cicer canariense in the Caldera de Taburiente National Park (La Palma, Canary Islands).</title>
        <authorList>
            <person name="Leon-Barrios M."/>
            <person name="Perez-Yepez J."/>
            <person name="Flores-Felix J.D."/>
            <person name="Ramirez-Baena M.H."/>
            <person name="Pulido-Suarez L."/>
            <person name="Igual J.M."/>
            <person name="Velazquez E."/>
            <person name="Peix A."/>
        </authorList>
    </citation>
    <scope>NUCLEOTIDE SEQUENCE [LARGE SCALE GENOMIC DNA]</scope>
    <source>
        <strain evidence="4 5">CCANP35</strain>
    </source>
</reference>
<dbReference type="AlphaFoldDB" id="A0A838B3N4"/>
<dbReference type="Pfam" id="PF01965">
    <property type="entry name" value="DJ-1_PfpI"/>
    <property type="match status" value="1"/>
</dbReference>
<dbReference type="CDD" id="cd03136">
    <property type="entry name" value="GATase1_AraC_ArgR_like"/>
    <property type="match status" value="1"/>
</dbReference>
<dbReference type="Gene3D" id="1.10.10.60">
    <property type="entry name" value="Homeodomain-like"/>
    <property type="match status" value="1"/>
</dbReference>
<dbReference type="InterPro" id="IPR002818">
    <property type="entry name" value="DJ-1/PfpI"/>
</dbReference>
<dbReference type="InterPro" id="IPR009057">
    <property type="entry name" value="Homeodomain-like_sf"/>
</dbReference>
<dbReference type="Proteomes" id="UP000558284">
    <property type="component" value="Unassembled WGS sequence"/>
</dbReference>
<proteinExistence type="predicted"/>
<dbReference type="Pfam" id="PF12833">
    <property type="entry name" value="HTH_18"/>
    <property type="match status" value="1"/>
</dbReference>